<dbReference type="GO" id="GO:0047470">
    <property type="term" value="F:(1,4)-alpha-D-glucan 1-alpha-D-glucosylmutase activity"/>
    <property type="evidence" value="ECO:0007669"/>
    <property type="project" value="UniProtKB-EC"/>
</dbReference>
<gene>
    <name evidence="2" type="primary">treY</name>
</gene>
<dbReference type="SUPFAM" id="SSF51445">
    <property type="entry name" value="(Trans)glycosidases"/>
    <property type="match status" value="1"/>
</dbReference>
<evidence type="ECO:0007829" key="3">
    <source>
        <dbReference type="PDB" id="6LCU"/>
    </source>
</evidence>
<dbReference type="GO" id="GO:0005992">
    <property type="term" value="P:trehalose biosynthetic process"/>
    <property type="evidence" value="ECO:0007669"/>
    <property type="project" value="TreeGrafter"/>
</dbReference>
<dbReference type="InterPro" id="IPR012767">
    <property type="entry name" value="Trehalose_TreY"/>
</dbReference>
<dbReference type="SMART" id="SM00642">
    <property type="entry name" value="Aamy"/>
    <property type="match status" value="1"/>
</dbReference>
<dbReference type="InterPro" id="IPR017853">
    <property type="entry name" value="GH"/>
</dbReference>
<dbReference type="Gene3D" id="1.10.10.470">
    <property type="entry name" value="Maltooligosyl trehalose synthase, domain 4"/>
    <property type="match status" value="1"/>
</dbReference>
<dbReference type="SMR" id="Q9AJN7"/>
<dbReference type="PDB" id="6LCU">
    <property type="method" value="X-ray"/>
    <property type="resolution" value="2.45 A"/>
    <property type="chains" value="A=1-757"/>
</dbReference>
<dbReference type="InterPro" id="IPR006047">
    <property type="entry name" value="GH13_cat_dom"/>
</dbReference>
<dbReference type="InterPro" id="IPR013797">
    <property type="entry name" value="Maltooligo_trehalose_synth_4"/>
</dbReference>
<dbReference type="GO" id="GO:0030980">
    <property type="term" value="P:alpha-glucan catabolic process"/>
    <property type="evidence" value="ECO:0007669"/>
    <property type="project" value="TreeGrafter"/>
</dbReference>
<dbReference type="PIR" id="JC7726">
    <property type="entry name" value="JC7726"/>
</dbReference>
<dbReference type="NCBIfam" id="TIGR02401">
    <property type="entry name" value="trehalose_TreY"/>
    <property type="match status" value="1"/>
</dbReference>
<keyword evidence="2" id="KW-0413">Isomerase</keyword>
<dbReference type="CAZy" id="GH13">
    <property type="family name" value="Glycoside Hydrolase Family 13"/>
</dbReference>
<reference evidence="3" key="3">
    <citation type="submission" date="2019-11" db="PDB data bank">
        <title>structure of maltooligosyltrehalose synthase from Arthrobacter ramosus.</title>
        <authorList>
            <person name="Chen C."/>
            <person name="Wu J."/>
        </authorList>
    </citation>
    <scope>X-RAY CRYSTALLOGRAPHY (2.45 ANGSTROMS)</scope>
</reference>
<dbReference type="Pfam" id="PF00128">
    <property type="entry name" value="Alpha-amylase"/>
    <property type="match status" value="1"/>
</dbReference>
<accession>Q9AJN7</accession>
<reference evidence="2" key="1">
    <citation type="submission" date="2000-06" db="EMBL/GenBank/DDBJ databases">
        <authorList>
            <person name="Kazuhiko M."/>
            <person name="Yamamoto T."/>
            <person name="Watanabe H."/>
            <person name="Yamashita H."/>
            <person name="Kubota M."/>
            <person name="Fukuda S."/>
            <person name="Kurimoto M."/>
        </authorList>
    </citation>
    <scope>NUCLEOTIDE SEQUENCE</scope>
    <source>
        <strain evidence="2">S34</strain>
    </source>
</reference>
<feature type="domain" description="Glycosyl hydrolase family 13 catalytic" evidence="1">
    <location>
        <begin position="2"/>
        <end position="662"/>
    </location>
</feature>
<dbReference type="EMBL" id="AB045141">
    <property type="protein sequence ID" value="BAB40765.1"/>
    <property type="molecule type" value="Genomic_DNA"/>
</dbReference>
<name>Q9AJN7_ARTRM</name>
<sequence length="757" mass="83273">MPASTYRLQISAEFTLFDAARIVPYLHRLGADWLYLSPLLESESGSSHGYDVVDHSRVDAARGGPEGLAELSRAAHERGMGVVVDIVPNHVGVATPKANRWWWDVLARGQRSEYADYFDIDWEFGGGRLRLPVLGDGPDELDALRVDGDELVYYEHRFPIAEGTGGGTPREVHDRQHYELMSWRRADHDLNYRRFFAVNTLAAVRVEDPRVFDDTHREIGRWIAEGLVDGLRVDHPDGLRAPGDYLRRLAELAQGRPIWVEKIIEGDERMPPQWPIAGTTGYDALAGIDRVLVDPAGEHPLTQIVDEAAGSPRRWAELVPERKRAVARGILNSEIRRVARELGEVAGDVEDALVEIAAALSVYRSYLPFGREHLDEAVAAAQAAAPQLEADLAAVGAALADPGNPAALRFQQTSGMIMAKGVEDNAFYRYPRLTSLTEVGGDPSLFAIDAAAFHAAQRDRAARLPESMTTLTTHDTKRSEDTRARITALAEAPERWRRFLTEVGGLIGTGDRVLENLIWQAIVGAWPASRERLEAYALKAAREAGESTDWIDGDPAFEERLTRLVTVAVEEPLVHELLERLVDELTAAGYSNGLAAKLLQLLAPGTPDVYQGTERWDRSLVDPDNRRPVDFAAASELLDRLDGGWRPPVDETGAVKTLVVSRALRLRRDRPELFTAYHPVTARGAQAEHLIGFDRGGAIALATRLPLGLAAAGGWGDTVVDVGERSLRDELTGREARGAARVAELFADYPVALLVET</sequence>
<evidence type="ECO:0007829" key="4">
    <source>
        <dbReference type="PDB" id="6LCV"/>
    </source>
</evidence>
<organism evidence="2">
    <name type="scientific">Arthrobacter ramosus</name>
    <dbReference type="NCBI Taxonomy" id="1672"/>
    <lineage>
        <taxon>Bacteria</taxon>
        <taxon>Bacillati</taxon>
        <taxon>Actinomycetota</taxon>
        <taxon>Actinomycetes</taxon>
        <taxon>Micrococcales</taxon>
        <taxon>Micrococcaceae</taxon>
        <taxon>Arthrobacter</taxon>
    </lineage>
</organism>
<dbReference type="Gene3D" id="3.30.1590.10">
    <property type="entry name" value="Maltooligosyl trehalose synthase, domain 2"/>
    <property type="match status" value="1"/>
</dbReference>
<protein>
    <submittedName>
        <fullName evidence="2">MTSase</fullName>
        <ecNumber evidence="2">5.4.99.15</ecNumber>
    </submittedName>
</protein>
<dbReference type="AlphaFoldDB" id="Q9AJN7"/>
<dbReference type="Gene3D" id="1.10.150.200">
    <property type="entry name" value="Maltooligosyl trehalose synthase, domain 3"/>
    <property type="match status" value="1"/>
</dbReference>
<dbReference type="PANTHER" id="PTHR10357:SF216">
    <property type="entry name" value="MALTOOLIGOSYL TREHALOSE SYNTHASE-RELATED"/>
    <property type="match status" value="1"/>
</dbReference>
<reference evidence="2" key="2">
    <citation type="journal article" date="2001" name="Biosci. Biotechnol. Biochem.">
        <title>Trehalose-producing operon treYZ from Arthrobacter ramosus S34.</title>
        <authorList>
            <person name="Yamamoto T."/>
            <person name="Maruta K."/>
            <person name="Watanabe H."/>
            <person name="Yamashita H."/>
            <person name="Kubota M."/>
            <person name="Fukuda S."/>
            <person name="Kurimoto M."/>
        </authorList>
    </citation>
    <scope>NUCLEOTIDE SEQUENCE</scope>
    <source>
        <strain evidence="2">S34</strain>
    </source>
</reference>
<keyword evidence="3 4" id="KW-0002">3D-structure</keyword>
<evidence type="ECO:0000259" key="1">
    <source>
        <dbReference type="SMART" id="SM00642"/>
    </source>
</evidence>
<reference evidence="4" key="4">
    <citation type="submission" date="2019-11" db="PDB data bank">
        <title>structure of Mutant S44P of maltooligosyltrehalose synthase from Arthrobacter ramosus.</title>
        <authorList>
            <person name="Chen C."/>
            <person name="Wu J."/>
        </authorList>
    </citation>
    <scope>X-RAY CRYSTALLOGRAPHY (2.84 ANGSTROMS)</scope>
</reference>
<dbReference type="CDD" id="cd11336">
    <property type="entry name" value="AmyAc_MTSase"/>
    <property type="match status" value="1"/>
</dbReference>
<dbReference type="Gene3D" id="3.20.20.80">
    <property type="entry name" value="Glycosidases"/>
    <property type="match status" value="1"/>
</dbReference>
<dbReference type="EC" id="5.4.99.15" evidence="2"/>
<dbReference type="PDB" id="6LCV">
    <property type="method" value="X-ray"/>
    <property type="resolution" value="2.84 A"/>
    <property type="chains" value="A=1-757"/>
</dbReference>
<dbReference type="PANTHER" id="PTHR10357">
    <property type="entry name" value="ALPHA-AMYLASE FAMILY MEMBER"/>
    <property type="match status" value="1"/>
</dbReference>
<proteinExistence type="evidence at protein level"/>
<evidence type="ECO:0000313" key="2">
    <source>
        <dbReference type="EMBL" id="BAB40765.1"/>
    </source>
</evidence>